<dbReference type="RefSeq" id="WP_002997542.1">
    <property type="nucleotide sequence ID" value="NZ_UHFA01000002.1"/>
</dbReference>
<comment type="subcellular location">
    <subcellularLocation>
        <location evidence="2 13">Cell membrane</location>
        <topology evidence="2 13">Multi-pass membrane protein</topology>
    </subcellularLocation>
</comment>
<comment type="catalytic activity">
    <reaction evidence="1 13">
        <text>ATP + protein L-histidine = ADP + protein N-phospho-L-histidine.</text>
        <dbReference type="EC" id="2.7.13.3"/>
    </reaction>
</comment>
<proteinExistence type="predicted"/>
<dbReference type="Pfam" id="PF02518">
    <property type="entry name" value="HATPase_c"/>
    <property type="match status" value="1"/>
</dbReference>
<evidence type="ECO:0000256" key="5">
    <source>
        <dbReference type="ARBA" id="ARBA00022679"/>
    </source>
</evidence>
<evidence type="ECO:0000256" key="12">
    <source>
        <dbReference type="ARBA" id="ARBA00023136"/>
    </source>
</evidence>
<organism evidence="16 17">
    <name type="scientific">Streptococcus downei MFe28</name>
    <dbReference type="NCBI Taxonomy" id="764290"/>
    <lineage>
        <taxon>Bacteria</taxon>
        <taxon>Bacillati</taxon>
        <taxon>Bacillota</taxon>
        <taxon>Bacilli</taxon>
        <taxon>Lactobacillales</taxon>
        <taxon>Streptococcaceae</taxon>
        <taxon>Streptococcus</taxon>
    </lineage>
</organism>
<keyword evidence="9 13" id="KW-0067">ATP-binding</keyword>
<keyword evidence="5 13" id="KW-0808">Transferase</keyword>
<evidence type="ECO:0000256" key="4">
    <source>
        <dbReference type="ARBA" id="ARBA00022553"/>
    </source>
</evidence>
<sequence>MKRNDFLLIFLYVCVTVGFIIFIIFDSLNLDSRLVFADPRVLEQFVFSVVLLMFSVSFLLILVWLIVDDNSKRQLNKSLRRIINNQAVGKQPESEVGKNIERLSKQMARITANLQKTENAYISNSRTIVTQERKRIARDLHDTVSQELFASSMMLSGLAQNLDNLDKSQLKEQLDLIETTLISAQNDLRVMLLHLRPTELQGRTLSEGISILLKELKDKSNIQTVFKEDVDQLPKVIEDNLFRIAQEFISNTLKHAQASRLEVYLYQSENEVQFKMIDNGKGFDMDASRELSYGLKNIQDRVDDLAGTMIMLSSKGKGVSMDIRLPILDNLDKNQEEKAEDENDGQD</sequence>
<evidence type="ECO:0000256" key="9">
    <source>
        <dbReference type="ARBA" id="ARBA00022840"/>
    </source>
</evidence>
<evidence type="ECO:0000256" key="2">
    <source>
        <dbReference type="ARBA" id="ARBA00004651"/>
    </source>
</evidence>
<dbReference type="Pfam" id="PF07730">
    <property type="entry name" value="HisKA_3"/>
    <property type="match status" value="1"/>
</dbReference>
<dbReference type="OrthoDB" id="9795828at2"/>
<evidence type="ECO:0000256" key="11">
    <source>
        <dbReference type="ARBA" id="ARBA00023012"/>
    </source>
</evidence>
<keyword evidence="11 13" id="KW-0902">Two-component regulatory system</keyword>
<keyword evidence="6 14" id="KW-0812">Transmembrane</keyword>
<gene>
    <name evidence="16" type="primary">vraS</name>
    <name evidence="16" type="ORF">NCTC11391_00019</name>
</gene>
<evidence type="ECO:0000256" key="10">
    <source>
        <dbReference type="ARBA" id="ARBA00022989"/>
    </source>
</evidence>
<evidence type="ECO:0000256" key="1">
    <source>
        <dbReference type="ARBA" id="ARBA00000085"/>
    </source>
</evidence>
<evidence type="ECO:0000256" key="6">
    <source>
        <dbReference type="ARBA" id="ARBA00022692"/>
    </source>
</evidence>
<dbReference type="InterPro" id="IPR050482">
    <property type="entry name" value="Sensor_HK_TwoCompSys"/>
</dbReference>
<evidence type="ECO:0000256" key="8">
    <source>
        <dbReference type="ARBA" id="ARBA00022777"/>
    </source>
</evidence>
<reference evidence="16 17" key="1">
    <citation type="submission" date="2018-06" db="EMBL/GenBank/DDBJ databases">
        <authorList>
            <consortium name="Pathogen Informatics"/>
            <person name="Doyle S."/>
        </authorList>
    </citation>
    <scope>NUCLEOTIDE SEQUENCE [LARGE SCALE GENOMIC DNA]</scope>
    <source>
        <strain evidence="17">NCTC 11391</strain>
    </source>
</reference>
<evidence type="ECO:0000256" key="3">
    <source>
        <dbReference type="ARBA" id="ARBA00022475"/>
    </source>
</evidence>
<name>A0A380JAG5_STRDO</name>
<keyword evidence="7 13" id="KW-0547">Nucleotide-binding</keyword>
<dbReference type="InterPro" id="IPR003594">
    <property type="entry name" value="HATPase_dom"/>
</dbReference>
<dbReference type="PIRSF" id="PIRSF037431">
    <property type="entry name" value="STHK_LiaS"/>
    <property type="match status" value="1"/>
</dbReference>
<evidence type="ECO:0000256" key="13">
    <source>
        <dbReference type="PIRNR" id="PIRNR037431"/>
    </source>
</evidence>
<dbReference type="InterPro" id="IPR017202">
    <property type="entry name" value="LiaS/VraS"/>
</dbReference>
<keyword evidence="10 14" id="KW-1133">Transmembrane helix</keyword>
<dbReference type="EC" id="2.7.13.3" evidence="13"/>
<dbReference type="InterPro" id="IPR011712">
    <property type="entry name" value="Sig_transdc_His_kin_sub3_dim/P"/>
</dbReference>
<keyword evidence="3 13" id="KW-1003">Cell membrane</keyword>
<dbReference type="InterPro" id="IPR036890">
    <property type="entry name" value="HATPase_C_sf"/>
</dbReference>
<dbReference type="CDD" id="cd16917">
    <property type="entry name" value="HATPase_UhpB-NarQ-NarX-like"/>
    <property type="match status" value="1"/>
</dbReference>
<dbReference type="InterPro" id="IPR005467">
    <property type="entry name" value="His_kinase_dom"/>
</dbReference>
<dbReference type="Gene3D" id="1.20.5.1930">
    <property type="match status" value="1"/>
</dbReference>
<dbReference type="GO" id="GO:0005524">
    <property type="term" value="F:ATP binding"/>
    <property type="evidence" value="ECO:0007669"/>
    <property type="project" value="UniProtKB-UniRule"/>
</dbReference>
<keyword evidence="17" id="KW-1185">Reference proteome</keyword>
<dbReference type="PANTHER" id="PTHR24421:SF37">
    <property type="entry name" value="SENSOR HISTIDINE KINASE NARS"/>
    <property type="match status" value="1"/>
</dbReference>
<keyword evidence="8 13" id="KW-0418">Kinase</keyword>
<evidence type="ECO:0000256" key="7">
    <source>
        <dbReference type="ARBA" id="ARBA00022741"/>
    </source>
</evidence>
<evidence type="ECO:0000256" key="14">
    <source>
        <dbReference type="SAM" id="Phobius"/>
    </source>
</evidence>
<keyword evidence="12 13" id="KW-0472">Membrane</keyword>
<dbReference type="SUPFAM" id="SSF55874">
    <property type="entry name" value="ATPase domain of HSP90 chaperone/DNA topoisomerase II/histidine kinase"/>
    <property type="match status" value="1"/>
</dbReference>
<evidence type="ECO:0000259" key="15">
    <source>
        <dbReference type="PROSITE" id="PS50109"/>
    </source>
</evidence>
<dbReference type="EMBL" id="UHFA01000002">
    <property type="protein sequence ID" value="SUN35048.1"/>
    <property type="molecule type" value="Genomic_DNA"/>
</dbReference>
<dbReference type="SMART" id="SM00387">
    <property type="entry name" value="HATPase_c"/>
    <property type="match status" value="1"/>
</dbReference>
<dbReference type="Gene3D" id="3.30.565.10">
    <property type="entry name" value="Histidine kinase-like ATPase, C-terminal domain"/>
    <property type="match status" value="1"/>
</dbReference>
<evidence type="ECO:0000313" key="17">
    <source>
        <dbReference type="Proteomes" id="UP000254082"/>
    </source>
</evidence>
<feature type="domain" description="Histidine kinase" evidence="15">
    <location>
        <begin position="143"/>
        <end position="329"/>
    </location>
</feature>
<dbReference type="GO" id="GO:0000155">
    <property type="term" value="F:phosphorelay sensor kinase activity"/>
    <property type="evidence" value="ECO:0007669"/>
    <property type="project" value="UniProtKB-UniRule"/>
</dbReference>
<evidence type="ECO:0000313" key="16">
    <source>
        <dbReference type="EMBL" id="SUN35048.1"/>
    </source>
</evidence>
<feature type="transmembrane region" description="Helical" evidence="14">
    <location>
        <begin position="7"/>
        <end position="25"/>
    </location>
</feature>
<dbReference type="AlphaFoldDB" id="A0A380JAG5"/>
<dbReference type="GO" id="GO:0046983">
    <property type="term" value="F:protein dimerization activity"/>
    <property type="evidence" value="ECO:0007669"/>
    <property type="project" value="InterPro"/>
</dbReference>
<dbReference type="PROSITE" id="PS50109">
    <property type="entry name" value="HIS_KIN"/>
    <property type="match status" value="1"/>
</dbReference>
<dbReference type="PANTHER" id="PTHR24421">
    <property type="entry name" value="NITRATE/NITRITE SENSOR PROTEIN NARX-RELATED"/>
    <property type="match status" value="1"/>
</dbReference>
<keyword evidence="4" id="KW-0597">Phosphoprotein</keyword>
<feature type="transmembrane region" description="Helical" evidence="14">
    <location>
        <begin position="45"/>
        <end position="67"/>
    </location>
</feature>
<protein>
    <recommendedName>
        <fullName evidence="13">Sensor histidine kinase</fullName>
        <ecNumber evidence="13">2.7.13.3</ecNumber>
    </recommendedName>
</protein>
<accession>A0A380JAG5</accession>
<dbReference type="Proteomes" id="UP000254082">
    <property type="component" value="Unassembled WGS sequence"/>
</dbReference>
<dbReference type="GO" id="GO:0005886">
    <property type="term" value="C:plasma membrane"/>
    <property type="evidence" value="ECO:0007669"/>
    <property type="project" value="UniProtKB-SubCell"/>
</dbReference>